<name>A0A3E0ECU3_9FLAO</name>
<evidence type="ECO:0008006" key="5">
    <source>
        <dbReference type="Google" id="ProtNLM"/>
    </source>
</evidence>
<evidence type="ECO:0000256" key="2">
    <source>
        <dbReference type="SAM" id="SignalP"/>
    </source>
</evidence>
<sequence>MKTVFKSKLAAIALIASFLFACKSNTAANTDDLMIESDTTAVISGTNKNASDTITSGTDSNSGTQQNDPIVDTTKTSNK</sequence>
<dbReference type="AlphaFoldDB" id="A0A3E0ECU3"/>
<gene>
    <name evidence="3" type="ORF">C8P67_11164</name>
</gene>
<dbReference type="RefSeq" id="WP_115814335.1">
    <property type="nucleotide sequence ID" value="NZ_QUNI01000011.1"/>
</dbReference>
<reference evidence="3 4" key="1">
    <citation type="submission" date="2018-08" db="EMBL/GenBank/DDBJ databases">
        <title>Genomic Encyclopedia of Archaeal and Bacterial Type Strains, Phase II (KMG-II): from individual species to whole genera.</title>
        <authorList>
            <person name="Goeker M."/>
        </authorList>
    </citation>
    <scope>NUCLEOTIDE SEQUENCE [LARGE SCALE GENOMIC DNA]</scope>
    <source>
        <strain evidence="3 4">DSM 100880</strain>
    </source>
</reference>
<evidence type="ECO:0000313" key="4">
    <source>
        <dbReference type="Proteomes" id="UP000257136"/>
    </source>
</evidence>
<evidence type="ECO:0000256" key="1">
    <source>
        <dbReference type="SAM" id="MobiDB-lite"/>
    </source>
</evidence>
<comment type="caution">
    <text evidence="3">The sequence shown here is derived from an EMBL/GenBank/DDBJ whole genome shotgun (WGS) entry which is preliminary data.</text>
</comment>
<dbReference type="Proteomes" id="UP000257136">
    <property type="component" value="Unassembled WGS sequence"/>
</dbReference>
<feature type="region of interest" description="Disordered" evidence="1">
    <location>
        <begin position="46"/>
        <end position="79"/>
    </location>
</feature>
<dbReference type="EMBL" id="QUNI01000011">
    <property type="protein sequence ID" value="REG96092.1"/>
    <property type="molecule type" value="Genomic_DNA"/>
</dbReference>
<evidence type="ECO:0000313" key="3">
    <source>
        <dbReference type="EMBL" id="REG96092.1"/>
    </source>
</evidence>
<feature type="chain" id="PRO_5017538072" description="Entericidin" evidence="2">
    <location>
        <begin position="22"/>
        <end position="79"/>
    </location>
</feature>
<organism evidence="3 4">
    <name type="scientific">Flavobacterium aquicola</name>
    <dbReference type="NCBI Taxonomy" id="1682742"/>
    <lineage>
        <taxon>Bacteria</taxon>
        <taxon>Pseudomonadati</taxon>
        <taxon>Bacteroidota</taxon>
        <taxon>Flavobacteriia</taxon>
        <taxon>Flavobacteriales</taxon>
        <taxon>Flavobacteriaceae</taxon>
        <taxon>Flavobacterium</taxon>
    </lineage>
</organism>
<keyword evidence="4" id="KW-1185">Reference proteome</keyword>
<proteinExistence type="predicted"/>
<accession>A0A3E0ECU3</accession>
<dbReference type="PROSITE" id="PS51257">
    <property type="entry name" value="PROKAR_LIPOPROTEIN"/>
    <property type="match status" value="1"/>
</dbReference>
<keyword evidence="2" id="KW-0732">Signal</keyword>
<protein>
    <recommendedName>
        <fullName evidence="5">Entericidin</fullName>
    </recommendedName>
</protein>
<feature type="signal peptide" evidence="2">
    <location>
        <begin position="1"/>
        <end position="21"/>
    </location>
</feature>